<dbReference type="EMBL" id="CP159362">
    <property type="protein sequence ID" value="XCN66048.1"/>
    <property type="molecule type" value="Genomic_DNA"/>
</dbReference>
<dbReference type="AlphaFoldDB" id="A0AAU8LBT6"/>
<accession>A0AAU8LBT6</accession>
<keyword evidence="1" id="KW-0812">Transmembrane</keyword>
<protein>
    <submittedName>
        <fullName evidence="2">Uncharacterized protein</fullName>
    </submittedName>
</protein>
<gene>
    <name evidence="2" type="ORF">N011_16220</name>
</gene>
<keyword evidence="1" id="KW-0472">Membrane</keyword>
<keyword evidence="1" id="KW-1133">Transmembrane helix</keyword>
<name>A0AAU8LBT6_PSESX</name>
<feature type="transmembrane region" description="Helical" evidence="1">
    <location>
        <begin position="38"/>
        <end position="58"/>
    </location>
</feature>
<evidence type="ECO:0000256" key="1">
    <source>
        <dbReference type="SAM" id="Phobius"/>
    </source>
</evidence>
<reference evidence="2" key="2">
    <citation type="submission" date="2024-07" db="EMBL/GenBank/DDBJ databases">
        <title>A complete genome sequence for Pseudomonas syringae CC1417.</title>
        <authorList>
            <person name="Baltrus D.A."/>
        </authorList>
    </citation>
    <scope>NUCLEOTIDE SEQUENCE</scope>
    <source>
        <strain evidence="2">CC1417</strain>
    </source>
</reference>
<proteinExistence type="predicted"/>
<organism evidence="2">
    <name type="scientific">Pseudomonas syringae CC1417</name>
    <dbReference type="NCBI Taxonomy" id="1357272"/>
    <lineage>
        <taxon>Bacteria</taxon>
        <taxon>Pseudomonadati</taxon>
        <taxon>Pseudomonadota</taxon>
        <taxon>Gammaproteobacteria</taxon>
        <taxon>Pseudomonadales</taxon>
        <taxon>Pseudomonadaceae</taxon>
        <taxon>Pseudomonas</taxon>
        <taxon>Pseudomonas syringae</taxon>
    </lineage>
</organism>
<evidence type="ECO:0000313" key="2">
    <source>
        <dbReference type="EMBL" id="XCN66048.1"/>
    </source>
</evidence>
<dbReference type="RefSeq" id="WP_152534867.1">
    <property type="nucleotide sequence ID" value="NZ_CP159362.1"/>
</dbReference>
<feature type="transmembrane region" description="Helical" evidence="1">
    <location>
        <begin position="70"/>
        <end position="92"/>
    </location>
</feature>
<reference evidence="2" key="1">
    <citation type="journal article" date="2014" name="Genome Announc.">
        <title>Draft Genome Sequences of a Phylogenetically Diverse Suite of Pseudomonas syringae Strains from Multiple Source Populations.</title>
        <authorList>
            <person name="Baltrus D.A."/>
            <person name="Yourstone S."/>
            <person name="Lind A."/>
            <person name="Guilbaud C."/>
            <person name="Sands D.C."/>
            <person name="Jones C.D."/>
            <person name="Morris C.E."/>
            <person name="Dangl J.L."/>
        </authorList>
    </citation>
    <scope>NUCLEOTIDE SEQUENCE</scope>
    <source>
        <strain evidence="2">CC1417</strain>
    </source>
</reference>
<sequence length="139" mass="15640">MHYLRNARRIEAGGMISALLDNVTFTEARQAMKNRLPVMNPISMIAIFASLSEASATAVLPHLDEHNQQIYIWFLIAFPSALVLLFFLTINFNPKALYMPSQHANTAPLQTPPDGYTCSEIYKHSLRYETACRTGKPDP</sequence>